<feature type="binding site" evidence="8">
    <location>
        <position position="111"/>
    </location>
    <ligand>
        <name>Mg(2+)</name>
        <dbReference type="ChEBI" id="CHEBI:18420"/>
        <note>catalytic</note>
    </ligand>
</feature>
<dbReference type="AlphaFoldDB" id="A0AAW6U3D1"/>
<dbReference type="InterPro" id="IPR022953">
    <property type="entry name" value="ATP_PFK"/>
</dbReference>
<comment type="subcellular location">
    <subcellularLocation>
        <location evidence="8">Cytoplasm</location>
    </subcellularLocation>
</comment>
<dbReference type="GO" id="GO:0003872">
    <property type="term" value="F:6-phosphofructokinase activity"/>
    <property type="evidence" value="ECO:0007669"/>
    <property type="project" value="UniProtKB-UniRule"/>
</dbReference>
<feature type="binding site" evidence="8">
    <location>
        <position position="240"/>
    </location>
    <ligand>
        <name>substrate</name>
    </ligand>
</feature>
<comment type="catalytic activity">
    <reaction evidence="7 8">
        <text>beta-D-fructose 6-phosphate + diphosphate = beta-D-fructose 1,6-bisphosphate + phosphate + H(+)</text>
        <dbReference type="Rhea" id="RHEA:13613"/>
        <dbReference type="ChEBI" id="CHEBI:15378"/>
        <dbReference type="ChEBI" id="CHEBI:32966"/>
        <dbReference type="ChEBI" id="CHEBI:33019"/>
        <dbReference type="ChEBI" id="CHEBI:43474"/>
        <dbReference type="ChEBI" id="CHEBI:57634"/>
        <dbReference type="EC" id="2.7.1.90"/>
    </reaction>
</comment>
<comment type="subunit">
    <text evidence="8">Homodimer.</text>
</comment>
<feature type="domain" description="Phosphofructokinase" evidence="9">
    <location>
        <begin position="10"/>
        <end position="324"/>
    </location>
</feature>
<keyword evidence="4 8" id="KW-0479">Metal-binding</keyword>
<comment type="activity regulation">
    <text evidence="8">Non-allosteric.</text>
</comment>
<evidence type="ECO:0000256" key="6">
    <source>
        <dbReference type="ARBA" id="ARBA00022842"/>
    </source>
</evidence>
<comment type="pathway">
    <text evidence="8">Carbohydrate degradation; glycolysis; D-glyceraldehyde 3-phosphate and glycerone phosphate from D-glucose: step 3/4.</text>
</comment>
<feature type="site" description="Important for catalytic activity; stabilizes the transition state when the phosphoryl donor is PPi" evidence="8">
    <location>
        <position position="138"/>
    </location>
</feature>
<dbReference type="GO" id="GO:0046872">
    <property type="term" value="F:metal ion binding"/>
    <property type="evidence" value="ECO:0007669"/>
    <property type="project" value="UniProtKB-KW"/>
</dbReference>
<comment type="similarity">
    <text evidence="8">Belongs to the phosphofructokinase type A (PFKA) family. PPi-dependent PFK group II subfamily. Clade 'B2' sub-subfamily.</text>
</comment>
<feature type="binding site" evidence="8">
    <location>
        <begin position="298"/>
        <end position="301"/>
    </location>
    <ligand>
        <name>substrate</name>
    </ligand>
</feature>
<comment type="cofactor">
    <cofactor evidence="1 8">
        <name>Mg(2+)</name>
        <dbReference type="ChEBI" id="CHEBI:18420"/>
    </cofactor>
</comment>
<reference evidence="10" key="1">
    <citation type="submission" date="2023-05" db="EMBL/GenBank/DDBJ databases">
        <title>Anaerotaeda fermentans gen. nov., sp. nov., a novel anaerobic planctomycete of the new family within the order Sedimentisphaerales isolated from Taman Peninsula, Russia.</title>
        <authorList>
            <person name="Khomyakova M.A."/>
            <person name="Merkel A.Y."/>
            <person name="Slobodkin A.I."/>
        </authorList>
    </citation>
    <scope>NUCLEOTIDE SEQUENCE</scope>
    <source>
        <strain evidence="10">M17dextr</strain>
    </source>
</reference>
<dbReference type="GO" id="GO:0005737">
    <property type="term" value="C:cytoplasm"/>
    <property type="evidence" value="ECO:0007669"/>
    <property type="project" value="UniProtKB-SubCell"/>
</dbReference>
<dbReference type="GO" id="GO:0006002">
    <property type="term" value="P:fructose 6-phosphate metabolic process"/>
    <property type="evidence" value="ECO:0007669"/>
    <property type="project" value="InterPro"/>
</dbReference>
<protein>
    <recommendedName>
        <fullName evidence="8">Pyrophosphate--fructose 6-phosphate 1-phosphotransferase</fullName>
        <ecNumber evidence="8">2.7.1.90</ecNumber>
    </recommendedName>
    <alternativeName>
        <fullName evidence="8">6-phosphofructokinase, pyrophosphate dependent</fullName>
    </alternativeName>
    <alternativeName>
        <fullName evidence="8">PPi-dependent phosphofructokinase</fullName>
        <shortName evidence="8">PPi-PFK</shortName>
    </alternativeName>
    <alternativeName>
        <fullName evidence="8">Pyrophosphate-dependent 6-phosphofructose-1-kinase</fullName>
    </alternativeName>
</protein>
<accession>A0AAW6U3D1</accession>
<comment type="function">
    <text evidence="2 8">Catalyzes the phosphorylation of D-fructose 6-phosphate, the first committing step of glycolysis. Uses inorganic phosphate (PPi) as phosphoryl donor instead of ATP like common ATP-dependent phosphofructokinases (ATP-PFKs), which renders the reaction reversible, and can thus function both in glycolysis and gluconeogenesis. Consistently, PPi-PFK can replace the enzymes of both the forward (ATP-PFK) and reverse (fructose-bisphosphatase (FBPase)) reactions.</text>
</comment>
<evidence type="ECO:0000256" key="5">
    <source>
        <dbReference type="ARBA" id="ARBA00022777"/>
    </source>
</evidence>
<keyword evidence="11" id="KW-1185">Reference proteome</keyword>
<keyword evidence="6 8" id="KW-0460">Magnesium</keyword>
<dbReference type="Pfam" id="PF00365">
    <property type="entry name" value="PFK"/>
    <property type="match status" value="1"/>
</dbReference>
<dbReference type="InterPro" id="IPR000023">
    <property type="entry name" value="Phosphofructokinase_dom"/>
</dbReference>
<proteinExistence type="inferred from homology"/>
<feature type="site" description="Important for catalytic activity and substrate specificity; stabilizes the transition state when the phosphoryl donor is PPi; prevents ATP from binding by mimicking the alpha-phosphate group of ATP" evidence="8">
    <location>
        <position position="112"/>
    </location>
</feature>
<feature type="binding site" evidence="8">
    <location>
        <position position="16"/>
    </location>
    <ligand>
        <name>diphosphate</name>
        <dbReference type="ChEBI" id="CHEBI:33019"/>
    </ligand>
</feature>
<feature type="binding site" evidence="8">
    <location>
        <begin position="183"/>
        <end position="185"/>
    </location>
    <ligand>
        <name>substrate</name>
    </ligand>
</feature>
<name>A0AAW6U3D1_9BACT</name>
<dbReference type="PIRSF" id="PIRSF036483">
    <property type="entry name" value="PFK_XF0274"/>
    <property type="match status" value="1"/>
</dbReference>
<evidence type="ECO:0000256" key="4">
    <source>
        <dbReference type="ARBA" id="ARBA00022723"/>
    </source>
</evidence>
<feature type="active site" description="Proton acceptor" evidence="8">
    <location>
        <position position="141"/>
    </location>
</feature>
<dbReference type="InterPro" id="IPR035966">
    <property type="entry name" value="PKF_sf"/>
</dbReference>
<dbReference type="EMBL" id="JASCXX010000017">
    <property type="protein sequence ID" value="MDI6450189.1"/>
    <property type="molecule type" value="Genomic_DNA"/>
</dbReference>
<evidence type="ECO:0000256" key="8">
    <source>
        <dbReference type="HAMAP-Rule" id="MF_01978"/>
    </source>
</evidence>
<dbReference type="Gene3D" id="3.40.50.460">
    <property type="entry name" value="Phosphofructokinase domain"/>
    <property type="match status" value="1"/>
</dbReference>
<dbReference type="NCBIfam" id="NF010675">
    <property type="entry name" value="PRK14072.1"/>
    <property type="match status" value="1"/>
</dbReference>
<keyword evidence="8" id="KW-0963">Cytoplasm</keyword>
<gene>
    <name evidence="8" type="primary">pfp</name>
    <name evidence="10" type="ORF">QJ522_14105</name>
</gene>
<dbReference type="EC" id="2.7.1.90" evidence="8"/>
<evidence type="ECO:0000313" key="11">
    <source>
        <dbReference type="Proteomes" id="UP001431776"/>
    </source>
</evidence>
<dbReference type="Proteomes" id="UP001431776">
    <property type="component" value="Unassembled WGS sequence"/>
</dbReference>
<evidence type="ECO:0000256" key="2">
    <source>
        <dbReference type="ARBA" id="ARBA00003138"/>
    </source>
</evidence>
<evidence type="ECO:0000256" key="3">
    <source>
        <dbReference type="ARBA" id="ARBA00022679"/>
    </source>
</evidence>
<organism evidence="10 11">
    <name type="scientific">Anaerobaca lacustris</name>
    <dbReference type="NCBI Taxonomy" id="3044600"/>
    <lineage>
        <taxon>Bacteria</taxon>
        <taxon>Pseudomonadati</taxon>
        <taxon>Planctomycetota</taxon>
        <taxon>Phycisphaerae</taxon>
        <taxon>Sedimentisphaerales</taxon>
        <taxon>Anaerobacaceae</taxon>
        <taxon>Anaerobaca</taxon>
    </lineage>
</organism>
<dbReference type="RefSeq" id="WP_349245598.1">
    <property type="nucleotide sequence ID" value="NZ_JASCXX010000017.1"/>
</dbReference>
<sequence>MAESLKGNAVVGQSGGPTGVINASLVGVIEEVRKHPEIETLYGAVHAVAGMVKDDFIDLGKIDAATLETVAASPSSALGSSRDKPDADYCRKIIEVFKERNVRYFFYIGGNDSANTAHILNTVADETNYNIRAFHVPKTVDNDLLVTDHCPGYGTAAKFVAQALMGDDLDNRALPGVKIDVLMGRHAGFLTAAAALGKQRDDDGPHLIYVPERPVSMDKFLADVEAAYKKYNRCVIAVSEGMCDHDHKTWAEKLAENEERDAHGNIQLSGTGALADFLAGQIKGKLKIKRVRADTFGYLQRSYAGLQSKVDVDEARRCGRQAVKYAMEFDSGSVAIKRTGDGAAYAAELFRTELKNVAEKTKSMPDEFINADGNGVTDAYVQYAMPLVGGLPKTEYLGTYPKV</sequence>
<dbReference type="PANTHER" id="PTHR45770">
    <property type="entry name" value="ATP-DEPENDENT 6-PHOSPHOFRUCTOKINASE 1"/>
    <property type="match status" value="1"/>
</dbReference>
<keyword evidence="8" id="KW-0324">Glycolysis</keyword>
<dbReference type="InterPro" id="IPR011404">
    <property type="entry name" value="PPi-PFK"/>
</dbReference>
<evidence type="ECO:0000259" key="9">
    <source>
        <dbReference type="Pfam" id="PF00365"/>
    </source>
</evidence>
<evidence type="ECO:0000256" key="7">
    <source>
        <dbReference type="ARBA" id="ARBA00048072"/>
    </source>
</evidence>
<dbReference type="SUPFAM" id="SSF53784">
    <property type="entry name" value="Phosphofructokinase"/>
    <property type="match status" value="1"/>
</dbReference>
<dbReference type="PRINTS" id="PR00476">
    <property type="entry name" value="PHFRCTKINASE"/>
</dbReference>
<dbReference type="Gene3D" id="3.40.50.450">
    <property type="match status" value="1"/>
</dbReference>
<keyword evidence="3 8" id="KW-0808">Transferase</keyword>
<comment type="caution">
    <text evidence="10">The sequence shown here is derived from an EMBL/GenBank/DDBJ whole genome shotgun (WGS) entry which is preliminary data.</text>
</comment>
<evidence type="ECO:0000256" key="1">
    <source>
        <dbReference type="ARBA" id="ARBA00001946"/>
    </source>
</evidence>
<dbReference type="InterPro" id="IPR050929">
    <property type="entry name" value="PFKA"/>
</dbReference>
<keyword evidence="5 8" id="KW-0418">Kinase</keyword>
<dbReference type="GO" id="GO:0047334">
    <property type="term" value="F:diphosphate-fructose-6-phosphate 1-phosphotransferase activity"/>
    <property type="evidence" value="ECO:0007669"/>
    <property type="project" value="UniProtKB-EC"/>
</dbReference>
<dbReference type="HAMAP" id="MF_01978">
    <property type="entry name" value="Phosphofructokinase_II_B2"/>
    <property type="match status" value="1"/>
</dbReference>
<evidence type="ECO:0000313" key="10">
    <source>
        <dbReference type="EMBL" id="MDI6450189.1"/>
    </source>
</evidence>
<feature type="binding site" evidence="8">
    <location>
        <begin position="139"/>
        <end position="141"/>
    </location>
    <ligand>
        <name>substrate</name>
    </ligand>
</feature>